<protein>
    <submittedName>
        <fullName evidence="1">Uncharacterized protein</fullName>
    </submittedName>
</protein>
<comment type="caution">
    <text evidence="1">The sequence shown here is derived from an EMBL/GenBank/DDBJ whole genome shotgun (WGS) entry which is preliminary data.</text>
</comment>
<sequence length="177" mass="20488">MFKTSEEIYNISGITCKGNSFLDVITIFFESHEEFSRCFVDTFLEVGEEDLSSVYLLTKNDIVFPEMKKTFPDLVLFSQELQKLALININIIFDDNDPNTNFDHVDVLDIKENLNLENAKEEYYKINIVEKSTDEWLGLTWTDVVTSLSFKDGYVKHLGDSLISICKDIVLFEDRNV</sequence>
<dbReference type="EMBL" id="JAGGLJ010000023">
    <property type="protein sequence ID" value="MBP2026146.1"/>
    <property type="molecule type" value="Genomic_DNA"/>
</dbReference>
<name>A0ABS4KG76_9FIRM</name>
<gene>
    <name evidence="1" type="ORF">J2Z71_001704</name>
</gene>
<dbReference type="RefSeq" id="WP_210062145.1">
    <property type="nucleotide sequence ID" value="NZ_JAGGLJ010000023.1"/>
</dbReference>
<reference evidence="1 2" key="1">
    <citation type="submission" date="2021-03" db="EMBL/GenBank/DDBJ databases">
        <title>Genomic Encyclopedia of Type Strains, Phase IV (KMG-IV): sequencing the most valuable type-strain genomes for metagenomic binning, comparative biology and taxonomic classification.</title>
        <authorList>
            <person name="Goeker M."/>
        </authorList>
    </citation>
    <scope>NUCLEOTIDE SEQUENCE [LARGE SCALE GENOMIC DNA]</scope>
    <source>
        <strain evidence="1 2">DSM 27563</strain>
    </source>
</reference>
<accession>A0ABS4KG76</accession>
<evidence type="ECO:0000313" key="1">
    <source>
        <dbReference type="EMBL" id="MBP2026146.1"/>
    </source>
</evidence>
<dbReference type="Proteomes" id="UP001519306">
    <property type="component" value="Unassembled WGS sequence"/>
</dbReference>
<organism evidence="1 2">
    <name type="scientific">Peptoniphilus stercorisuis</name>
    <dbReference type="NCBI Taxonomy" id="1436965"/>
    <lineage>
        <taxon>Bacteria</taxon>
        <taxon>Bacillati</taxon>
        <taxon>Bacillota</taxon>
        <taxon>Tissierellia</taxon>
        <taxon>Tissierellales</taxon>
        <taxon>Peptoniphilaceae</taxon>
        <taxon>Peptoniphilus</taxon>
    </lineage>
</organism>
<evidence type="ECO:0000313" key="2">
    <source>
        <dbReference type="Proteomes" id="UP001519306"/>
    </source>
</evidence>
<proteinExistence type="predicted"/>
<keyword evidence="2" id="KW-1185">Reference proteome</keyword>